<feature type="active site" evidence="5">
    <location>
        <position position="207"/>
    </location>
</feature>
<dbReference type="GO" id="GO:0036001">
    <property type="term" value="P:'de novo' pyridoxal 5'-phosphate biosynthetic process"/>
    <property type="evidence" value="ECO:0007669"/>
    <property type="project" value="TreeGrafter"/>
</dbReference>
<dbReference type="NCBIfam" id="NF001309">
    <property type="entry name" value="PRK00257.1"/>
    <property type="match status" value="1"/>
</dbReference>
<dbReference type="eggNOG" id="COG0111">
    <property type="taxonomic scope" value="Bacteria"/>
</dbReference>
<dbReference type="GO" id="GO:0046983">
    <property type="term" value="F:protein dimerization activity"/>
    <property type="evidence" value="ECO:0007669"/>
    <property type="project" value="InterPro"/>
</dbReference>
<comment type="catalytic activity">
    <reaction evidence="5">
        <text>4-phospho-D-erythronate + NAD(+) = (R)-3-hydroxy-2-oxo-4-phosphooxybutanoate + NADH + H(+)</text>
        <dbReference type="Rhea" id="RHEA:18829"/>
        <dbReference type="ChEBI" id="CHEBI:15378"/>
        <dbReference type="ChEBI" id="CHEBI:57540"/>
        <dbReference type="ChEBI" id="CHEBI:57945"/>
        <dbReference type="ChEBI" id="CHEBI:58538"/>
        <dbReference type="ChEBI" id="CHEBI:58766"/>
        <dbReference type="EC" id="1.1.1.290"/>
    </reaction>
</comment>
<dbReference type="EC" id="1.1.1.290" evidence="5"/>
<feature type="binding site" evidence="5">
    <location>
        <position position="257"/>
    </location>
    <ligand>
        <name>substrate</name>
    </ligand>
</feature>
<dbReference type="Gene3D" id="3.30.1370.170">
    <property type="match status" value="1"/>
</dbReference>
<sequence>MRILADENIPLVDAFFGAHGEIRRLPGRRIDRAALGDAEILLVRSVTQVDRALLEGSSVRFVGTCTIGTDHLDLDYFAEAGIAWSSAPGCNARGVVDWVLGSLLVLAEAHGAELAKRRYGVVGAGQVGGRLVDVLRGLGWDVRVCDPPRQAAEGGDFVSLEEIIRECDVISLHTPLTSMGAHLTRHMLDAGRLAHLRPGTWLINASRGAVVDNLALRQRLESGADLDVALDVWEGEPQVDPELAQLCRIATPHIAGYSLDGKLRGTEQIYQAFCAWRGAAVEVQLEDLLPTQWLAELSLAEDCSPEWALALLCRAVYDPRSDDAAFRRSLVGSAEARRENFDVLRKHYPPRREITGLWVDVQGDAPQLERLGQALGANRVED</sequence>
<feature type="domain" description="D-isomer specific 2-hydroxyacid dehydrogenase catalytic" evidence="6">
    <location>
        <begin position="33"/>
        <end position="276"/>
    </location>
</feature>
<feature type="binding site" evidence="5">
    <location>
        <begin position="126"/>
        <end position="127"/>
    </location>
    <ligand>
        <name>NAD(+)</name>
        <dbReference type="ChEBI" id="CHEBI:57540"/>
    </ligand>
</feature>
<name>A0A024HIK0_PSEKB</name>
<proteinExistence type="inferred from homology"/>
<dbReference type="GO" id="GO:0005829">
    <property type="term" value="C:cytosol"/>
    <property type="evidence" value="ECO:0007669"/>
    <property type="project" value="TreeGrafter"/>
</dbReference>
<feature type="binding site" evidence="5">
    <location>
        <position position="231"/>
    </location>
    <ligand>
        <name>NAD(+)</name>
        <dbReference type="ChEBI" id="CHEBI:57540"/>
    </ligand>
</feature>
<dbReference type="RefSeq" id="WP_043252852.1">
    <property type="nucleotide sequence ID" value="NZ_HG322950.1"/>
</dbReference>
<dbReference type="SUPFAM" id="SSF52283">
    <property type="entry name" value="Formate/glycerate dehydrogenase catalytic domain-like"/>
    <property type="match status" value="1"/>
</dbReference>
<dbReference type="HOGENOM" id="CLU_019796_4_0_6"/>
<dbReference type="GO" id="GO:0033711">
    <property type="term" value="F:4-phosphoerythronate dehydrogenase activity"/>
    <property type="evidence" value="ECO:0007669"/>
    <property type="project" value="UniProtKB-EC"/>
</dbReference>
<evidence type="ECO:0000256" key="1">
    <source>
        <dbReference type="ARBA" id="ARBA00022490"/>
    </source>
</evidence>
<evidence type="ECO:0000259" key="8">
    <source>
        <dbReference type="Pfam" id="PF11890"/>
    </source>
</evidence>
<reference evidence="9 10" key="2">
    <citation type="submission" date="2014-05" db="EMBL/GenBank/DDBJ databases">
        <title>Genome sequence of the 3-chlorobenzoate degrading bacterium Pseudomonas knackmussii B13 shows multiple evidence for horizontal gene transfer.</title>
        <authorList>
            <person name="Miyazaki R."/>
            <person name="Bertelli C."/>
            <person name="Falquet L."/>
            <person name="Robinson-Rechavi M."/>
            <person name="Gharib W."/>
            <person name="Roy S."/>
            <person name="Van der Meer J.R."/>
        </authorList>
    </citation>
    <scope>NUCLEOTIDE SEQUENCE [LARGE SCALE GENOMIC DNA]</scope>
    <source>
        <strain evidence="9 10">B13</strain>
    </source>
</reference>
<dbReference type="OrthoDB" id="9770208at2"/>
<dbReference type="InterPro" id="IPR006139">
    <property type="entry name" value="D-isomer_2_OHA_DH_cat_dom"/>
</dbReference>
<dbReference type="InterPro" id="IPR036291">
    <property type="entry name" value="NAD(P)-bd_dom_sf"/>
</dbReference>
<feature type="active site" description="Proton donor" evidence="5">
    <location>
        <position position="253"/>
    </location>
</feature>
<dbReference type="PATRIC" id="fig|1301098.3.peg.3011"/>
<dbReference type="PANTHER" id="PTHR42938">
    <property type="entry name" value="FORMATE DEHYDROGENASE 1"/>
    <property type="match status" value="1"/>
</dbReference>
<protein>
    <recommendedName>
        <fullName evidence="5">Erythronate-4-phosphate dehydrogenase</fullName>
        <ecNumber evidence="5">1.1.1.290</ecNumber>
    </recommendedName>
</protein>
<dbReference type="Pfam" id="PF02826">
    <property type="entry name" value="2-Hacid_dh_C"/>
    <property type="match status" value="1"/>
</dbReference>
<feature type="domain" description="D-isomer specific 2-hydroxyacid dehydrogenase NAD-binding" evidence="7">
    <location>
        <begin position="109"/>
        <end position="255"/>
    </location>
</feature>
<evidence type="ECO:0000313" key="9">
    <source>
        <dbReference type="EMBL" id="CDF84332.1"/>
    </source>
</evidence>
<dbReference type="SUPFAM" id="SSF51735">
    <property type="entry name" value="NAD(P)-binding Rossmann-fold domains"/>
    <property type="match status" value="1"/>
</dbReference>
<dbReference type="GO" id="GO:0008615">
    <property type="term" value="P:pyridoxine biosynthetic process"/>
    <property type="evidence" value="ECO:0007669"/>
    <property type="project" value="UniProtKB-UniRule"/>
</dbReference>
<dbReference type="GO" id="GO:0051287">
    <property type="term" value="F:NAD binding"/>
    <property type="evidence" value="ECO:0007669"/>
    <property type="project" value="InterPro"/>
</dbReference>
<comment type="pathway">
    <text evidence="5">Cofactor biosynthesis; pyridoxine 5'-phosphate biosynthesis; pyridoxine 5'-phosphate from D-erythrose 4-phosphate: step 2/5.</text>
</comment>
<dbReference type="STRING" id="1301098.PKB_2985"/>
<dbReference type="AlphaFoldDB" id="A0A024HIK0"/>
<feature type="binding site" evidence="5">
    <location>
        <position position="45"/>
    </location>
    <ligand>
        <name>substrate</name>
    </ligand>
</feature>
<comment type="subunit">
    <text evidence="5">Homodimer.</text>
</comment>
<reference evidence="9 10" key="1">
    <citation type="submission" date="2013-03" db="EMBL/GenBank/DDBJ databases">
        <authorList>
            <person name="Linke B."/>
        </authorList>
    </citation>
    <scope>NUCLEOTIDE SEQUENCE [LARGE SCALE GENOMIC DNA]</scope>
    <source>
        <strain evidence="9 10">B13</strain>
    </source>
</reference>
<dbReference type="CDD" id="cd12158">
    <property type="entry name" value="ErythrP_dh"/>
    <property type="match status" value="1"/>
</dbReference>
<keyword evidence="10" id="KW-1185">Reference proteome</keyword>
<comment type="subcellular location">
    <subcellularLocation>
        <location evidence="5">Cytoplasm</location>
    </subcellularLocation>
</comment>
<dbReference type="UniPathway" id="UPA00244">
    <property type="reaction ID" value="UER00310"/>
</dbReference>
<evidence type="ECO:0000256" key="2">
    <source>
        <dbReference type="ARBA" id="ARBA00023002"/>
    </source>
</evidence>
<dbReference type="Proteomes" id="UP000025241">
    <property type="component" value="Chromosome I"/>
</dbReference>
<evidence type="ECO:0000256" key="5">
    <source>
        <dbReference type="HAMAP-Rule" id="MF_01825"/>
    </source>
</evidence>
<accession>A0A024HIK0</accession>
<dbReference type="Pfam" id="PF00389">
    <property type="entry name" value="2-Hacid_dh"/>
    <property type="match status" value="1"/>
</dbReference>
<feature type="binding site" evidence="5">
    <location>
        <position position="66"/>
    </location>
    <ligand>
        <name>substrate</name>
    </ligand>
</feature>
<feature type="binding site" evidence="5">
    <location>
        <position position="174"/>
    </location>
    <ligand>
        <name>NAD(+)</name>
        <dbReference type="ChEBI" id="CHEBI:57540"/>
    </ligand>
</feature>
<evidence type="ECO:0000313" key="10">
    <source>
        <dbReference type="Proteomes" id="UP000025241"/>
    </source>
</evidence>
<dbReference type="PROSITE" id="PS00671">
    <property type="entry name" value="D_2_HYDROXYACID_DH_3"/>
    <property type="match status" value="1"/>
</dbReference>
<feature type="binding site" evidence="5">
    <location>
        <begin position="205"/>
        <end position="207"/>
    </location>
    <ligand>
        <name>NAD(+)</name>
        <dbReference type="ChEBI" id="CHEBI:57540"/>
    </ligand>
</feature>
<organism evidence="9 10">
    <name type="scientific">Pseudomonas knackmussii (strain DSM 6978 / CCUG 54928 / LMG 23759 / B13)</name>
    <dbReference type="NCBI Taxonomy" id="1301098"/>
    <lineage>
        <taxon>Bacteria</taxon>
        <taxon>Pseudomonadati</taxon>
        <taxon>Pseudomonadota</taxon>
        <taxon>Gammaproteobacteria</taxon>
        <taxon>Pseudomonadales</taxon>
        <taxon>Pseudomonadaceae</taxon>
        <taxon>Pseudomonas</taxon>
    </lineage>
</organism>
<dbReference type="HAMAP" id="MF_01825">
    <property type="entry name" value="PdxB"/>
    <property type="match status" value="1"/>
</dbReference>
<dbReference type="InterPro" id="IPR038251">
    <property type="entry name" value="PdxB_dimer_sf"/>
</dbReference>
<keyword evidence="4 5" id="KW-0664">Pyridoxine biosynthesis</keyword>
<keyword evidence="3 5" id="KW-0520">NAD</keyword>
<comment type="function">
    <text evidence="5">Catalyzes the oxidation of erythronate-4-phosphate to 3-hydroxy-2-oxo-4-phosphonooxybutanoate.</text>
</comment>
<evidence type="ECO:0000259" key="7">
    <source>
        <dbReference type="Pfam" id="PF02826"/>
    </source>
</evidence>
<gene>
    <name evidence="5 9" type="primary">pdxB</name>
    <name evidence="9" type="ORF">PKB_2985</name>
</gene>
<feature type="binding site" evidence="5">
    <location>
        <position position="146"/>
    </location>
    <ligand>
        <name>NAD(+)</name>
        <dbReference type="ChEBI" id="CHEBI:57540"/>
    </ligand>
</feature>
<dbReference type="InterPro" id="IPR024531">
    <property type="entry name" value="Erythronate-4-P_DHase_dimer"/>
</dbReference>
<dbReference type="InterPro" id="IPR006140">
    <property type="entry name" value="D-isomer_DH_NAD-bd"/>
</dbReference>
<dbReference type="InterPro" id="IPR020921">
    <property type="entry name" value="Erythronate-4-P_DHase"/>
</dbReference>
<keyword evidence="1 5" id="KW-0963">Cytoplasm</keyword>
<feature type="binding site" evidence="5">
    <location>
        <position position="256"/>
    </location>
    <ligand>
        <name>NAD(+)</name>
        <dbReference type="ChEBI" id="CHEBI:57540"/>
    </ligand>
</feature>
<dbReference type="Gene3D" id="3.40.50.720">
    <property type="entry name" value="NAD(P)-binding Rossmann-like Domain"/>
    <property type="match status" value="2"/>
</dbReference>
<dbReference type="KEGG" id="pkc:PKB_2985"/>
<feature type="domain" description="Erythronate-4-phosphate dehydrogenase dimerisation" evidence="8">
    <location>
        <begin position="288"/>
        <end position="370"/>
    </location>
</feature>
<dbReference type="EMBL" id="HG322950">
    <property type="protein sequence ID" value="CDF84332.1"/>
    <property type="molecule type" value="Genomic_DNA"/>
</dbReference>
<dbReference type="InterPro" id="IPR029753">
    <property type="entry name" value="D-isomer_DH_CS"/>
</dbReference>
<dbReference type="Pfam" id="PF11890">
    <property type="entry name" value="DUF3410"/>
    <property type="match status" value="1"/>
</dbReference>
<evidence type="ECO:0000259" key="6">
    <source>
        <dbReference type="Pfam" id="PF00389"/>
    </source>
</evidence>
<keyword evidence="2 5" id="KW-0560">Oxidoreductase</keyword>
<evidence type="ECO:0000256" key="4">
    <source>
        <dbReference type="ARBA" id="ARBA00023096"/>
    </source>
</evidence>
<comment type="similarity">
    <text evidence="5">Belongs to the D-isomer specific 2-hydroxyacid dehydrogenase family. PdxB subfamily.</text>
</comment>
<evidence type="ECO:0000256" key="3">
    <source>
        <dbReference type="ARBA" id="ARBA00023027"/>
    </source>
</evidence>
<dbReference type="PANTHER" id="PTHR42938:SF9">
    <property type="entry name" value="FORMATE DEHYDROGENASE 1"/>
    <property type="match status" value="1"/>
</dbReference>
<feature type="active site" evidence="5">
    <location>
        <position position="236"/>
    </location>
</feature>